<dbReference type="AlphaFoldDB" id="A0AA95NJ67"/>
<dbReference type="Pfam" id="PF00496">
    <property type="entry name" value="SBP_bac_5"/>
    <property type="match status" value="1"/>
</dbReference>
<comment type="similarity">
    <text evidence="1">Belongs to the bacterial solute-binding protein 5 family.</text>
</comment>
<evidence type="ECO:0000313" key="5">
    <source>
        <dbReference type="EMBL" id="WIT13634.1"/>
    </source>
</evidence>
<dbReference type="CDD" id="cd08493">
    <property type="entry name" value="PBP2_DppA_like"/>
    <property type="match status" value="1"/>
</dbReference>
<accession>A0AA95NJ67</accession>
<dbReference type="Proteomes" id="UP001177769">
    <property type="component" value="Chromosome"/>
</dbReference>
<dbReference type="GO" id="GO:0043190">
    <property type="term" value="C:ATP-binding cassette (ABC) transporter complex"/>
    <property type="evidence" value="ECO:0007669"/>
    <property type="project" value="InterPro"/>
</dbReference>
<dbReference type="RefSeq" id="WP_285234754.1">
    <property type="nucleotide sequence ID" value="NZ_CP116346.1"/>
</dbReference>
<dbReference type="InterPro" id="IPR023765">
    <property type="entry name" value="SBP_5_CS"/>
</dbReference>
<dbReference type="InterPro" id="IPR030678">
    <property type="entry name" value="Peptide/Ni-bd"/>
</dbReference>
<sequence>MTPTSSPLALALGLLLSFGVAAKPLVYCADASPEGFDPGLWDSASTNNVNSQMFQGLLGFKRGGTELEPQLATAWTIAPDAKTFTFTLRRGVNFHKTPYFTPTRQFNADDVLFTFGRFIDPKHPFNQAFPANFVYPQNLGLAKLIEGIDRVDDYTVRFRLKQPNVIFQTYLAMAFAGMHSAEYGAQLLKDGRANQINNQPVGTGPYKFKSYAKDDVVRMEPNPDYWGEKQKTTALVFSISREPNVRVQKLLAGECQVTAPLRDVDVSSLDGKPDVQLLKIQALNISYLSFNLKKPPVDKREVREALDIAVDRDAIFKALFPRGDAMQAVSAFPPAIPGYNKKLKNEYSPERAKQLLAKAGFPNGFEIDLWALPVTRPTNPNGQLMAQLIQQDWAKIGVRAHIKTYEWGEYLKRANQGEHHVYMSGWSGDNGDADDFLTPNLSCAANQSGVKFCNPEFEKLINDARATPDPKKRIAMYEQAQEIFKRERPWITMAHSTVYIPVRKDVQGFIMAPNGSVDFENVYRK</sequence>
<dbReference type="Gene3D" id="3.10.105.10">
    <property type="entry name" value="Dipeptide-binding Protein, Domain 3"/>
    <property type="match status" value="1"/>
</dbReference>
<name>A0AA95NJ67_9BURK</name>
<dbReference type="InterPro" id="IPR039424">
    <property type="entry name" value="SBP_5"/>
</dbReference>
<dbReference type="Gene3D" id="3.40.190.10">
    <property type="entry name" value="Periplasmic binding protein-like II"/>
    <property type="match status" value="1"/>
</dbReference>
<dbReference type="PIRSF" id="PIRSF002741">
    <property type="entry name" value="MppA"/>
    <property type="match status" value="1"/>
</dbReference>
<evidence type="ECO:0000256" key="3">
    <source>
        <dbReference type="SAM" id="SignalP"/>
    </source>
</evidence>
<dbReference type="GO" id="GO:0042938">
    <property type="term" value="P:dipeptide transport"/>
    <property type="evidence" value="ECO:0007669"/>
    <property type="project" value="TreeGrafter"/>
</dbReference>
<dbReference type="PROSITE" id="PS01040">
    <property type="entry name" value="SBP_BACTERIAL_5"/>
    <property type="match status" value="1"/>
</dbReference>
<evidence type="ECO:0000313" key="6">
    <source>
        <dbReference type="Proteomes" id="UP001177769"/>
    </source>
</evidence>
<evidence type="ECO:0000256" key="1">
    <source>
        <dbReference type="ARBA" id="ARBA00005695"/>
    </source>
</evidence>
<dbReference type="EMBL" id="CP116346">
    <property type="protein sequence ID" value="WIT13634.1"/>
    <property type="molecule type" value="Genomic_DNA"/>
</dbReference>
<keyword evidence="2 3" id="KW-0732">Signal</keyword>
<feature type="domain" description="Solute-binding protein family 5" evidence="4">
    <location>
        <begin position="66"/>
        <end position="446"/>
    </location>
</feature>
<dbReference type="Gene3D" id="3.90.76.10">
    <property type="entry name" value="Dipeptide-binding Protein, Domain 1"/>
    <property type="match status" value="1"/>
</dbReference>
<protein>
    <submittedName>
        <fullName evidence="5">ABC transporter substrate-binding protein</fullName>
    </submittedName>
</protein>
<evidence type="ECO:0000256" key="2">
    <source>
        <dbReference type="ARBA" id="ARBA00022729"/>
    </source>
</evidence>
<organism evidence="5 6">
    <name type="scientific">Paucibacter sediminis</name>
    <dbReference type="NCBI Taxonomy" id="3019553"/>
    <lineage>
        <taxon>Bacteria</taxon>
        <taxon>Pseudomonadati</taxon>
        <taxon>Pseudomonadota</taxon>
        <taxon>Betaproteobacteria</taxon>
        <taxon>Burkholderiales</taxon>
        <taxon>Sphaerotilaceae</taxon>
        <taxon>Roseateles</taxon>
    </lineage>
</organism>
<gene>
    <name evidence="5" type="ORF">PFX98_08455</name>
</gene>
<dbReference type="SUPFAM" id="SSF53850">
    <property type="entry name" value="Periplasmic binding protein-like II"/>
    <property type="match status" value="1"/>
</dbReference>
<dbReference type="PANTHER" id="PTHR30290:SF38">
    <property type="entry name" value="D,D-DIPEPTIDE-BINDING PERIPLASMIC PROTEIN DDPA-RELATED"/>
    <property type="match status" value="1"/>
</dbReference>
<proteinExistence type="inferred from homology"/>
<dbReference type="PANTHER" id="PTHR30290">
    <property type="entry name" value="PERIPLASMIC BINDING COMPONENT OF ABC TRANSPORTER"/>
    <property type="match status" value="1"/>
</dbReference>
<feature type="chain" id="PRO_5041649486" evidence="3">
    <location>
        <begin position="23"/>
        <end position="525"/>
    </location>
</feature>
<dbReference type="InterPro" id="IPR000914">
    <property type="entry name" value="SBP_5_dom"/>
</dbReference>
<dbReference type="GO" id="GO:0030288">
    <property type="term" value="C:outer membrane-bounded periplasmic space"/>
    <property type="evidence" value="ECO:0007669"/>
    <property type="project" value="TreeGrafter"/>
</dbReference>
<evidence type="ECO:0000259" key="4">
    <source>
        <dbReference type="Pfam" id="PF00496"/>
    </source>
</evidence>
<keyword evidence="6" id="KW-1185">Reference proteome</keyword>
<dbReference type="KEGG" id="pais:PFX98_08455"/>
<reference evidence="5" key="1">
    <citation type="submission" date="2023-01" db="EMBL/GenBank/DDBJ databases">
        <title>Whole genome sequence of Paucibacter sp. S2-9 isolated from pond sediment.</title>
        <authorList>
            <person name="Jung J.Y."/>
        </authorList>
    </citation>
    <scope>NUCLEOTIDE SEQUENCE</scope>
    <source>
        <strain evidence="5">S2-9</strain>
    </source>
</reference>
<dbReference type="GO" id="GO:1904680">
    <property type="term" value="F:peptide transmembrane transporter activity"/>
    <property type="evidence" value="ECO:0007669"/>
    <property type="project" value="TreeGrafter"/>
</dbReference>
<feature type="signal peptide" evidence="3">
    <location>
        <begin position="1"/>
        <end position="22"/>
    </location>
</feature>